<dbReference type="PANTHER" id="PTHR15678:SF6">
    <property type="entry name" value="BRIDGE-LIKE LIPID TRANSFER PROTEIN FAMILY MEMBER 2"/>
    <property type="match status" value="1"/>
</dbReference>
<accession>A0A3R5TN82</accession>
<protein>
    <submittedName>
        <fullName evidence="1">Uncharacterized protein</fullName>
    </submittedName>
</protein>
<dbReference type="EMBL" id="KV593759">
    <property type="protein sequence ID" value="OPL21232.1"/>
    <property type="molecule type" value="Genomic_DNA"/>
</dbReference>
<name>A0A3R5TN82_MYTGA</name>
<dbReference type="InterPro" id="IPR045167">
    <property type="entry name" value="Hobbit"/>
</dbReference>
<sequence>LTKENKVVMTISAEEILLQMDKFIIRCEGITVWKLKRMHFTTGKRRCWLSKTPNKQIMVGKSTITVTADFIENFSFDSFMIVFPYGYNFALCFEEFVNLFKWWKLVHNYKSKPFTLESKLPPDLQIKAKVFMVQLGDDPFEIKLGDNYELLKDECQENIIRKNVMDQKINTLRKQHADTIEELYASLTKKSSDIYVKRSRLLYANTPMRTKLFTWTMKELEIRAMADLSFHGKDNAVKHMREIDSDSPYPEEGLDFLTLWCRYVTVNINHWTVMLRDYPQPMFDVKNLYLWGRLVGAEQDGTKRGQC</sequence>
<gene>
    <name evidence="1" type="ORF">AM593_04358</name>
</gene>
<reference evidence="1 2" key="1">
    <citation type="journal article" date="2016" name="PLoS ONE">
        <title>A First Insight into the Genome of the Filter-Feeder Mussel Mytilus galloprovincialis.</title>
        <authorList>
            <person name="Murgarella M."/>
            <person name="Puiu D."/>
            <person name="Novoa B."/>
            <person name="Figueras A."/>
            <person name="Posada D."/>
            <person name="Canchaya C."/>
        </authorList>
    </citation>
    <scope>NUCLEOTIDE SEQUENCE [LARGE SCALE GENOMIC DNA]</scope>
    <source>
        <tissue evidence="1">Muscle</tissue>
    </source>
</reference>
<feature type="non-terminal residue" evidence="1">
    <location>
        <position position="1"/>
    </location>
</feature>
<dbReference type="SMR" id="A0A3R5TN82"/>
<dbReference type="Proteomes" id="UP000266721">
    <property type="component" value="Unassembled WGS sequence"/>
</dbReference>
<evidence type="ECO:0000313" key="1">
    <source>
        <dbReference type="EMBL" id="OPL21232.1"/>
    </source>
</evidence>
<dbReference type="Pfam" id="PF10344">
    <property type="entry name" value="Hobbit"/>
    <property type="match status" value="1"/>
</dbReference>
<feature type="non-terminal residue" evidence="1">
    <location>
        <position position="307"/>
    </location>
</feature>
<dbReference type="PANTHER" id="PTHR15678">
    <property type="entry name" value="ANTIGEN MLAA-22-RELATED"/>
    <property type="match status" value="1"/>
</dbReference>
<proteinExistence type="predicted"/>
<dbReference type="AlphaFoldDB" id="A0A3R5TN82"/>
<evidence type="ECO:0000313" key="2">
    <source>
        <dbReference type="Proteomes" id="UP000266721"/>
    </source>
</evidence>
<keyword evidence="2" id="KW-1185">Reference proteome</keyword>
<organism evidence="1 2">
    <name type="scientific">Mytilus galloprovincialis</name>
    <name type="common">Mediterranean mussel</name>
    <dbReference type="NCBI Taxonomy" id="29158"/>
    <lineage>
        <taxon>Eukaryota</taxon>
        <taxon>Metazoa</taxon>
        <taxon>Spiralia</taxon>
        <taxon>Lophotrochozoa</taxon>
        <taxon>Mollusca</taxon>
        <taxon>Bivalvia</taxon>
        <taxon>Autobranchia</taxon>
        <taxon>Pteriomorphia</taxon>
        <taxon>Mytilida</taxon>
        <taxon>Mytiloidea</taxon>
        <taxon>Mytilidae</taxon>
        <taxon>Mytilinae</taxon>
        <taxon>Mytilus</taxon>
    </lineage>
</organism>